<evidence type="ECO:0000259" key="2">
    <source>
        <dbReference type="Pfam" id="PF00931"/>
    </source>
</evidence>
<evidence type="ECO:0000313" key="3">
    <source>
        <dbReference type="EMBL" id="KIM99308.1"/>
    </source>
</evidence>
<dbReference type="AlphaFoldDB" id="A0A0C3CK25"/>
<dbReference type="SUPFAM" id="SSF48452">
    <property type="entry name" value="TPR-like"/>
    <property type="match status" value="1"/>
</dbReference>
<dbReference type="SUPFAM" id="SSF52540">
    <property type="entry name" value="P-loop containing nucleoside triphosphate hydrolases"/>
    <property type="match status" value="1"/>
</dbReference>
<dbReference type="Gene3D" id="3.40.50.300">
    <property type="entry name" value="P-loop containing nucleotide triphosphate hydrolases"/>
    <property type="match status" value="1"/>
</dbReference>
<dbReference type="PROSITE" id="PS50005">
    <property type="entry name" value="TPR"/>
    <property type="match status" value="1"/>
</dbReference>
<dbReference type="Pfam" id="PF13424">
    <property type="entry name" value="TPR_12"/>
    <property type="match status" value="3"/>
</dbReference>
<reference evidence="4" key="2">
    <citation type="submission" date="2015-01" db="EMBL/GenBank/DDBJ databases">
        <title>Evolutionary Origins and Diversification of the Mycorrhizal Mutualists.</title>
        <authorList>
            <consortium name="DOE Joint Genome Institute"/>
            <consortium name="Mycorrhizal Genomics Consortium"/>
            <person name="Kohler A."/>
            <person name="Kuo A."/>
            <person name="Nagy L.G."/>
            <person name="Floudas D."/>
            <person name="Copeland A."/>
            <person name="Barry K.W."/>
            <person name="Cichocki N."/>
            <person name="Veneault-Fourrey C."/>
            <person name="LaButti K."/>
            <person name="Lindquist E.A."/>
            <person name="Lipzen A."/>
            <person name="Lundell T."/>
            <person name="Morin E."/>
            <person name="Murat C."/>
            <person name="Riley R."/>
            <person name="Ohm R."/>
            <person name="Sun H."/>
            <person name="Tunlid A."/>
            <person name="Henrissat B."/>
            <person name="Grigoriev I.V."/>
            <person name="Hibbett D.S."/>
            <person name="Martin F."/>
        </authorList>
    </citation>
    <scope>NUCLEOTIDE SEQUENCE [LARGE SCALE GENOMIC DNA]</scope>
    <source>
        <strain evidence="4">Zn</strain>
    </source>
</reference>
<organism evidence="3 4">
    <name type="scientific">Oidiodendron maius (strain Zn)</name>
    <dbReference type="NCBI Taxonomy" id="913774"/>
    <lineage>
        <taxon>Eukaryota</taxon>
        <taxon>Fungi</taxon>
        <taxon>Dikarya</taxon>
        <taxon>Ascomycota</taxon>
        <taxon>Pezizomycotina</taxon>
        <taxon>Leotiomycetes</taxon>
        <taxon>Leotiomycetes incertae sedis</taxon>
        <taxon>Myxotrichaceae</taxon>
        <taxon>Oidiodendron</taxon>
    </lineage>
</organism>
<dbReference type="GO" id="GO:0043531">
    <property type="term" value="F:ADP binding"/>
    <property type="evidence" value="ECO:0007669"/>
    <property type="project" value="InterPro"/>
</dbReference>
<feature type="repeat" description="TPR" evidence="1">
    <location>
        <begin position="385"/>
        <end position="418"/>
    </location>
</feature>
<dbReference type="InterPro" id="IPR002182">
    <property type="entry name" value="NB-ARC"/>
</dbReference>
<sequence length="666" mass="75187">PKNNQNSCQRVAITGLGGVGKTQLALEAAFRIRESSPDCSIFWVPAINSTSFESAYREIGKSLAIAGIGDDKADVKVLVQTALSEARVGNWLMIIDNADDTEMLYGADLAYRSSTTPRLKDYLPFSFRGSILLTTRKFGIASKHAGTEVIDVQEMTDWEAQQLLEKSLLKKVGSGEREGMIKLLELLTNLPLAIRQAAAFMNGNKKSVSTYIKTYMSCDVELIKQLSKDFEDHGRYKCFENVRNPVATTWWISFEHIIQSNELAMRYLYFCFCVAAQGIPQSLLPPAPDTEREDAIGLLEQYAFITSHDDGKYYNIHRLVQLAGRNWLYSRKELSRWSCEALEQVTKMFPFFEHEKRDECSIYLPHALCIYGFQDFPENITLQLAELAHNIGQYFLQTGKYAEAKKIYRQALELKRTAIGNAHPSTLDSMNNLAIVYRRQGKYTEAEALHQQTLELMRTVLGDTHPSTLDSMSNLAIVYRHQGKYTEAEALHQQTLELSRTVLGNTHLLTLNSMNNLAILYQIQGKYTEAEALQQQTLELRRTIIGNVHPSTLDSMNNLAILYELQGKYTEAEALQQQTLELKRTAIGNAHPSTLNSMNNLAIVYQFQGKYIEAEALQQQTLELKRTAIGNVHPSTLDSMSNLAIVYHQQGKYTEAAALQQQIDKA</sequence>
<feature type="domain" description="NB-ARC" evidence="2">
    <location>
        <begin position="5"/>
        <end position="168"/>
    </location>
</feature>
<dbReference type="HOGENOM" id="CLU_000288_125_8_1"/>
<dbReference type="STRING" id="913774.A0A0C3CK25"/>
<accession>A0A0C3CK25</accession>
<gene>
    <name evidence="3" type="ORF">OIDMADRAFT_126800</name>
</gene>
<dbReference type="InParanoid" id="A0A0C3CK25"/>
<keyword evidence="1" id="KW-0802">TPR repeat</keyword>
<dbReference type="Gene3D" id="1.25.40.10">
    <property type="entry name" value="Tetratricopeptide repeat domain"/>
    <property type="match status" value="2"/>
</dbReference>
<dbReference type="InterPro" id="IPR011990">
    <property type="entry name" value="TPR-like_helical_dom_sf"/>
</dbReference>
<dbReference type="SMART" id="SM00028">
    <property type="entry name" value="TPR"/>
    <property type="match status" value="6"/>
</dbReference>
<dbReference type="PRINTS" id="PR00381">
    <property type="entry name" value="KINESINLIGHT"/>
</dbReference>
<name>A0A0C3CK25_OIDMZ</name>
<protein>
    <recommendedName>
        <fullName evidence="2">NB-ARC domain-containing protein</fullName>
    </recommendedName>
</protein>
<evidence type="ECO:0000256" key="1">
    <source>
        <dbReference type="PROSITE-ProRule" id="PRU00339"/>
    </source>
</evidence>
<dbReference type="OrthoDB" id="5986190at2759"/>
<dbReference type="InterPro" id="IPR027417">
    <property type="entry name" value="P-loop_NTPase"/>
</dbReference>
<dbReference type="InterPro" id="IPR053137">
    <property type="entry name" value="NLR-like"/>
</dbReference>
<dbReference type="Pfam" id="PF13374">
    <property type="entry name" value="TPR_10"/>
    <property type="match status" value="1"/>
</dbReference>
<evidence type="ECO:0000313" key="4">
    <source>
        <dbReference type="Proteomes" id="UP000054321"/>
    </source>
</evidence>
<proteinExistence type="predicted"/>
<dbReference type="InterPro" id="IPR019734">
    <property type="entry name" value="TPR_rpt"/>
</dbReference>
<dbReference type="EMBL" id="KN832879">
    <property type="protein sequence ID" value="KIM99308.1"/>
    <property type="molecule type" value="Genomic_DNA"/>
</dbReference>
<keyword evidence="4" id="KW-1185">Reference proteome</keyword>
<dbReference type="Proteomes" id="UP000054321">
    <property type="component" value="Unassembled WGS sequence"/>
</dbReference>
<feature type="non-terminal residue" evidence="3">
    <location>
        <position position="1"/>
    </location>
</feature>
<dbReference type="Pfam" id="PF00931">
    <property type="entry name" value="NB-ARC"/>
    <property type="match status" value="1"/>
</dbReference>
<dbReference type="PANTHER" id="PTHR46082:SF6">
    <property type="entry name" value="AAA+ ATPASE DOMAIN-CONTAINING PROTEIN-RELATED"/>
    <property type="match status" value="1"/>
</dbReference>
<dbReference type="PANTHER" id="PTHR46082">
    <property type="entry name" value="ATP/GTP-BINDING PROTEIN-RELATED"/>
    <property type="match status" value="1"/>
</dbReference>
<reference evidence="3 4" key="1">
    <citation type="submission" date="2014-04" db="EMBL/GenBank/DDBJ databases">
        <authorList>
            <consortium name="DOE Joint Genome Institute"/>
            <person name="Kuo A."/>
            <person name="Martino E."/>
            <person name="Perotto S."/>
            <person name="Kohler A."/>
            <person name="Nagy L.G."/>
            <person name="Floudas D."/>
            <person name="Copeland A."/>
            <person name="Barry K.W."/>
            <person name="Cichocki N."/>
            <person name="Veneault-Fourrey C."/>
            <person name="LaButti K."/>
            <person name="Lindquist E.A."/>
            <person name="Lipzen A."/>
            <person name="Lundell T."/>
            <person name="Morin E."/>
            <person name="Murat C."/>
            <person name="Sun H."/>
            <person name="Tunlid A."/>
            <person name="Henrissat B."/>
            <person name="Grigoriev I.V."/>
            <person name="Hibbett D.S."/>
            <person name="Martin F."/>
            <person name="Nordberg H.P."/>
            <person name="Cantor M.N."/>
            <person name="Hua S.X."/>
        </authorList>
    </citation>
    <scope>NUCLEOTIDE SEQUENCE [LARGE SCALE GENOMIC DNA]</scope>
    <source>
        <strain evidence="3 4">Zn</strain>
    </source>
</reference>